<dbReference type="EMBL" id="JAEHFY010000019">
    <property type="protein sequence ID" value="MBK0383897.1"/>
    <property type="molecule type" value="Genomic_DNA"/>
</dbReference>
<dbReference type="InterPro" id="IPR023996">
    <property type="entry name" value="TonB-dep_OMP_SusC/RagA"/>
</dbReference>
<dbReference type="NCBIfam" id="TIGR04057">
    <property type="entry name" value="SusC_RagA_signa"/>
    <property type="match status" value="1"/>
</dbReference>
<dbReference type="NCBIfam" id="TIGR04056">
    <property type="entry name" value="OMP_RagA_SusC"/>
    <property type="match status" value="1"/>
</dbReference>
<keyword evidence="10" id="KW-1185">Reference proteome</keyword>
<keyword evidence="4 7" id="KW-0812">Transmembrane</keyword>
<comment type="caution">
    <text evidence="9">The sequence shown here is derived from an EMBL/GenBank/DDBJ whole genome shotgun (WGS) entry which is preliminary data.</text>
</comment>
<evidence type="ECO:0000256" key="5">
    <source>
        <dbReference type="ARBA" id="ARBA00023136"/>
    </source>
</evidence>
<dbReference type="InterPro" id="IPR008969">
    <property type="entry name" value="CarboxyPept-like_regulatory"/>
</dbReference>
<proteinExistence type="inferred from homology"/>
<reference evidence="9 10" key="1">
    <citation type="submission" date="2020-12" db="EMBL/GenBank/DDBJ databases">
        <title>Bacterial novel species Pedobacter sp. SD-b isolated from soil.</title>
        <authorList>
            <person name="Jung H.-Y."/>
        </authorList>
    </citation>
    <scope>NUCLEOTIDE SEQUENCE [LARGE SCALE GENOMIC DNA]</scope>
    <source>
        <strain evidence="9 10">SD-b</strain>
    </source>
</reference>
<dbReference type="Gene3D" id="2.40.170.20">
    <property type="entry name" value="TonB-dependent receptor, beta-barrel domain"/>
    <property type="match status" value="1"/>
</dbReference>
<dbReference type="InterPro" id="IPR012910">
    <property type="entry name" value="Plug_dom"/>
</dbReference>
<dbReference type="Pfam" id="PF13715">
    <property type="entry name" value="CarbopepD_reg_2"/>
    <property type="match status" value="1"/>
</dbReference>
<evidence type="ECO:0000313" key="10">
    <source>
        <dbReference type="Proteomes" id="UP000660024"/>
    </source>
</evidence>
<evidence type="ECO:0000256" key="1">
    <source>
        <dbReference type="ARBA" id="ARBA00004571"/>
    </source>
</evidence>
<dbReference type="SUPFAM" id="SSF56935">
    <property type="entry name" value="Porins"/>
    <property type="match status" value="1"/>
</dbReference>
<dbReference type="PROSITE" id="PS52016">
    <property type="entry name" value="TONB_DEPENDENT_REC_3"/>
    <property type="match status" value="1"/>
</dbReference>
<comment type="subcellular location">
    <subcellularLocation>
        <location evidence="1 7">Cell outer membrane</location>
        <topology evidence="1 7">Multi-pass membrane protein</topology>
    </subcellularLocation>
</comment>
<dbReference type="SUPFAM" id="SSF49464">
    <property type="entry name" value="Carboxypeptidase regulatory domain-like"/>
    <property type="match status" value="1"/>
</dbReference>
<accession>A0ABS1BLX4</accession>
<organism evidence="9 10">
    <name type="scientific">Pedobacter segetis</name>
    <dbReference type="NCBI Taxonomy" id="2793069"/>
    <lineage>
        <taxon>Bacteria</taxon>
        <taxon>Pseudomonadati</taxon>
        <taxon>Bacteroidota</taxon>
        <taxon>Sphingobacteriia</taxon>
        <taxon>Sphingobacteriales</taxon>
        <taxon>Sphingobacteriaceae</taxon>
        <taxon>Pedobacter</taxon>
    </lineage>
</organism>
<evidence type="ECO:0000256" key="6">
    <source>
        <dbReference type="ARBA" id="ARBA00023237"/>
    </source>
</evidence>
<dbReference type="Pfam" id="PF07715">
    <property type="entry name" value="Plug"/>
    <property type="match status" value="1"/>
</dbReference>
<dbReference type="InterPro" id="IPR037066">
    <property type="entry name" value="Plug_dom_sf"/>
</dbReference>
<feature type="domain" description="TonB-dependent receptor plug" evidence="8">
    <location>
        <begin position="99"/>
        <end position="208"/>
    </location>
</feature>
<name>A0ABS1BLX4_9SPHI</name>
<evidence type="ECO:0000256" key="2">
    <source>
        <dbReference type="ARBA" id="ARBA00022448"/>
    </source>
</evidence>
<keyword evidence="3 7" id="KW-1134">Transmembrane beta strand</keyword>
<evidence type="ECO:0000256" key="7">
    <source>
        <dbReference type="PROSITE-ProRule" id="PRU01360"/>
    </source>
</evidence>
<dbReference type="InterPro" id="IPR023997">
    <property type="entry name" value="TonB-dep_OMP_SusC/RagA_CS"/>
</dbReference>
<dbReference type="InterPro" id="IPR036942">
    <property type="entry name" value="Beta-barrel_TonB_sf"/>
</dbReference>
<gene>
    <name evidence="9" type="ORF">I5M32_13090</name>
</gene>
<dbReference type="Proteomes" id="UP000660024">
    <property type="component" value="Unassembled WGS sequence"/>
</dbReference>
<evidence type="ECO:0000313" key="9">
    <source>
        <dbReference type="EMBL" id="MBK0383897.1"/>
    </source>
</evidence>
<evidence type="ECO:0000256" key="3">
    <source>
        <dbReference type="ARBA" id="ARBA00022452"/>
    </source>
</evidence>
<comment type="similarity">
    <text evidence="7">Belongs to the TonB-dependent receptor family.</text>
</comment>
<keyword evidence="9" id="KW-0675">Receptor</keyword>
<dbReference type="InterPro" id="IPR039426">
    <property type="entry name" value="TonB-dep_rcpt-like"/>
</dbReference>
<dbReference type="RefSeq" id="WP_200587126.1">
    <property type="nucleotide sequence ID" value="NZ_JAEHFY010000019.1"/>
</dbReference>
<dbReference type="Gene3D" id="2.60.40.1120">
    <property type="entry name" value="Carboxypeptidase-like, regulatory domain"/>
    <property type="match status" value="1"/>
</dbReference>
<keyword evidence="5 7" id="KW-0472">Membrane</keyword>
<keyword evidence="2 7" id="KW-0813">Transport</keyword>
<evidence type="ECO:0000259" key="8">
    <source>
        <dbReference type="Pfam" id="PF07715"/>
    </source>
</evidence>
<protein>
    <submittedName>
        <fullName evidence="9">TonB-dependent receptor</fullName>
    </submittedName>
</protein>
<dbReference type="Gene3D" id="2.170.130.10">
    <property type="entry name" value="TonB-dependent receptor, plug domain"/>
    <property type="match status" value="1"/>
</dbReference>
<sequence>MAQQKLAIKGKVISSSDGMGLPGVSVQEIGNPKNGVVTDVNGNYQINLSSQSAVLKFSYLGFKTQQVGVNGKAVINIALEEDRAKLDEVVVVGYGQQKKVNLTGSVETARFDDAVNTPVTNSAQLMYGKFSGVQLTQGSGLPGNDGSSVTIRGVGTFGSVAPLVVIDNIQYADLSAFNNLSPSDIETITVLKDAAASAIYGARGANGVILVTTKKGKSGVSSVDYNVYTGLQDVTVRPEYLNAVNYATLKNEHDINLNGANAPIRYSPANIQTIIDGSNPDQYANTNWVNEILRTAPVQNHYLSFSGGNDKTTYRVSTGYLNQQAVVQGKFKSQRFNLSLNLNSKLKDWLEISNITSAYWKKFQGPTGGPDAITGETGIINQFERSSPTIPAYYSNGNYGIVDGSYQNVNFSYPATNPLRTGSLGDYKADNINLAERLGAKINFTKDLTFETSGSLTLTNAKSYDFNPIASTYDYDGNLVGQNATNTLKNGSTFNYRILNENILRYAKTFNKKHNFSALAGYSASYDRTSGFTGSLQGFTSNTDVQVFNVGGTANPNVNGGANEVTTISYFSRLNYDYEGKYLLEVDYRADGSSKFNPGYRYGYYPAFSAGWRISEEQFMKNIDWISELKIRGSLGATGNDGKNAYISKQTYNGGLDYYLGSSDVGAVAQTIAANPIATWEKIVQTNIGFDADLFKNRLSLTADYYQRKSSGVLYNNFPIPSSIGISSIQAVNAADMTNKGFEASINYRGKVNELNYGVGGSITTSSNKVTSLGYRGIPTIGAQSIVTPGQPYNSYYGYRVIGIFQSQAEVDAAPKQFGNAKTAPGDLQYADLAGPNGSGPDGIIDANDRTVIGNPYPKLMYNMNLTLGFKGFDFGAVFQGLSGVDRFLNDNGQQPFPDDRNNVLSYWVNRWTPTNPSTTLPRLGGQNNSQISTFYIEDGSYLRLKNAELGYTLPTMFTQKYGINRLRIYISGQNLLTFTKMKNFDPERPVGNDPTNPTDQQVPLYKVYTLGLNLKF</sequence>
<evidence type="ECO:0000256" key="4">
    <source>
        <dbReference type="ARBA" id="ARBA00022692"/>
    </source>
</evidence>
<keyword evidence="6 7" id="KW-0998">Cell outer membrane</keyword>